<keyword evidence="7" id="KW-0408">Iron</keyword>
<organism evidence="10 11">
    <name type="scientific">Ammonifex degensii (strain DSM 10501 / KC4)</name>
    <dbReference type="NCBI Taxonomy" id="429009"/>
    <lineage>
        <taxon>Bacteria</taxon>
        <taxon>Bacillati</taxon>
        <taxon>Bacillota</taxon>
        <taxon>Clostridia</taxon>
        <taxon>Thermoanaerobacterales</taxon>
        <taxon>Thermoanaerobacteraceae</taxon>
        <taxon>Ammonifex</taxon>
    </lineage>
</organism>
<name>C9RD79_AMMDK</name>
<dbReference type="SUPFAM" id="SSF51905">
    <property type="entry name" value="FAD/NAD(P)-binding domain"/>
    <property type="match status" value="1"/>
</dbReference>
<dbReference type="GO" id="GO:0046872">
    <property type="term" value="F:metal ion binding"/>
    <property type="evidence" value="ECO:0007669"/>
    <property type="project" value="UniProtKB-KW"/>
</dbReference>
<dbReference type="PROSITE" id="PS51379">
    <property type="entry name" value="4FE4S_FER_2"/>
    <property type="match status" value="2"/>
</dbReference>
<dbReference type="GO" id="GO:0051539">
    <property type="term" value="F:4 iron, 4 sulfur cluster binding"/>
    <property type="evidence" value="ECO:0007669"/>
    <property type="project" value="UniProtKB-KW"/>
</dbReference>
<dbReference type="EMBL" id="CP001785">
    <property type="protein sequence ID" value="ACX52206.1"/>
    <property type="molecule type" value="Genomic_DNA"/>
</dbReference>
<dbReference type="Proteomes" id="UP000002620">
    <property type="component" value="Chromosome"/>
</dbReference>
<accession>C9RD79</accession>
<feature type="domain" description="4Fe-4S ferredoxin-type" evidence="9">
    <location>
        <begin position="144"/>
        <end position="175"/>
    </location>
</feature>
<dbReference type="InterPro" id="IPR036188">
    <property type="entry name" value="FAD/NAD-bd_sf"/>
</dbReference>
<dbReference type="GO" id="GO:0016491">
    <property type="term" value="F:oxidoreductase activity"/>
    <property type="evidence" value="ECO:0007669"/>
    <property type="project" value="UniProtKB-KW"/>
</dbReference>
<evidence type="ECO:0000256" key="1">
    <source>
        <dbReference type="ARBA" id="ARBA00001974"/>
    </source>
</evidence>
<evidence type="ECO:0000256" key="7">
    <source>
        <dbReference type="ARBA" id="ARBA00023004"/>
    </source>
</evidence>
<evidence type="ECO:0000256" key="3">
    <source>
        <dbReference type="ARBA" id="ARBA00022485"/>
    </source>
</evidence>
<dbReference type="Gene3D" id="3.50.50.60">
    <property type="entry name" value="FAD/NAD(P)-binding domain"/>
    <property type="match status" value="3"/>
</dbReference>
<evidence type="ECO:0000313" key="10">
    <source>
        <dbReference type="EMBL" id="ACX52206.1"/>
    </source>
</evidence>
<keyword evidence="5" id="KW-0274">FAD</keyword>
<evidence type="ECO:0000259" key="9">
    <source>
        <dbReference type="PROSITE" id="PS51379"/>
    </source>
</evidence>
<keyword evidence="11" id="KW-1185">Reference proteome</keyword>
<gene>
    <name evidence="10" type="ordered locus">Adeg_1079</name>
</gene>
<dbReference type="InterPro" id="IPR017896">
    <property type="entry name" value="4Fe4S_Fe-S-bd"/>
</dbReference>
<dbReference type="Pfam" id="PF12831">
    <property type="entry name" value="FAD_oxidored"/>
    <property type="match status" value="1"/>
</dbReference>
<dbReference type="Gene3D" id="3.30.70.20">
    <property type="match status" value="1"/>
</dbReference>
<dbReference type="PROSITE" id="PS00198">
    <property type="entry name" value="4FE4S_FER_1"/>
    <property type="match status" value="1"/>
</dbReference>
<evidence type="ECO:0000256" key="2">
    <source>
        <dbReference type="ARBA" id="ARBA00006561"/>
    </source>
</evidence>
<dbReference type="eggNOG" id="COG1148">
    <property type="taxonomic scope" value="Bacteria"/>
</dbReference>
<protein>
    <submittedName>
        <fullName evidence="10">4Fe-4S ferredoxin iron-sulfur binding domain protein</fullName>
    </submittedName>
</protein>
<keyword evidence="3" id="KW-0004">4Fe-4S</keyword>
<reference evidence="10 11" key="1">
    <citation type="submission" date="2009-10" db="EMBL/GenBank/DDBJ databases">
        <title>Complete sequence of chromosome of Ammonifex degensii KC4.</title>
        <authorList>
            <consortium name="US DOE Joint Genome Institute"/>
            <person name="Kerfeld C."/>
            <person name="Goodner B."/>
            <person name="Huber H."/>
            <person name="Stetter K."/>
            <person name="Lucas S."/>
            <person name="Copeland A."/>
            <person name="Lapidus A."/>
            <person name="Glavina del Rio T."/>
            <person name="Dalin E."/>
            <person name="Tice H."/>
            <person name="Bruce D."/>
            <person name="Goodwin L."/>
            <person name="Pitluck S."/>
            <person name="Saunders E."/>
            <person name="Brettin T."/>
            <person name="Detter J.C."/>
            <person name="Han C."/>
            <person name="Larimer F."/>
            <person name="Land M."/>
            <person name="Hauser L."/>
            <person name="Kyrpides N."/>
            <person name="Ovchinnikova G."/>
            <person name="Richardson P."/>
        </authorList>
    </citation>
    <scope>NUCLEOTIDE SEQUENCE [LARGE SCALE GENOMIC DNA]</scope>
    <source>
        <strain evidence="11">DSM 10501 / KC4</strain>
    </source>
</reference>
<dbReference type="KEGG" id="adg:Adeg_1079"/>
<keyword evidence="4" id="KW-0479">Metal-binding</keyword>
<keyword evidence="5" id="KW-0285">Flavoprotein</keyword>
<evidence type="ECO:0000256" key="8">
    <source>
        <dbReference type="ARBA" id="ARBA00023014"/>
    </source>
</evidence>
<dbReference type="RefSeq" id="WP_015739083.1">
    <property type="nucleotide sequence ID" value="NC_013385.1"/>
</dbReference>
<dbReference type="PANTHER" id="PTHR43498">
    <property type="entry name" value="FERREDOXIN:COB-COM HETERODISULFIDE REDUCTASE SUBUNIT A"/>
    <property type="match status" value="1"/>
</dbReference>
<dbReference type="HOGENOM" id="CLU_020302_1_0_9"/>
<comment type="similarity">
    <text evidence="2">Belongs to the HdrA family.</text>
</comment>
<dbReference type="PANTHER" id="PTHR43498:SF1">
    <property type="entry name" value="COB--COM HETERODISULFIDE REDUCTASE IRON-SULFUR SUBUNIT A"/>
    <property type="match status" value="1"/>
</dbReference>
<evidence type="ECO:0000256" key="5">
    <source>
        <dbReference type="ARBA" id="ARBA00022827"/>
    </source>
</evidence>
<dbReference type="InterPro" id="IPR017900">
    <property type="entry name" value="4Fe4S_Fe_S_CS"/>
</dbReference>
<feature type="domain" description="4Fe-4S ferredoxin-type" evidence="9">
    <location>
        <begin position="97"/>
        <end position="127"/>
    </location>
</feature>
<dbReference type="PRINTS" id="PR00368">
    <property type="entry name" value="FADPNR"/>
</dbReference>
<proteinExistence type="inferred from homology"/>
<comment type="cofactor">
    <cofactor evidence="1">
        <name>FAD</name>
        <dbReference type="ChEBI" id="CHEBI:57692"/>
    </cofactor>
</comment>
<dbReference type="InterPro" id="IPR039650">
    <property type="entry name" value="HdrA-like"/>
</dbReference>
<dbReference type="AlphaFoldDB" id="C9RD79"/>
<keyword evidence="6" id="KW-0560">Oxidoreductase</keyword>
<dbReference type="OrthoDB" id="9781559at2"/>
<evidence type="ECO:0000256" key="6">
    <source>
        <dbReference type="ARBA" id="ARBA00023002"/>
    </source>
</evidence>
<evidence type="ECO:0000313" key="11">
    <source>
        <dbReference type="Proteomes" id="UP000002620"/>
    </source>
</evidence>
<sequence>MGSQNVLVVGGGISGITAAVEVAEASQGEVYLVEKRPYLGGRVTQLNQYFPKLCPPNCGLEINFKRIKNNPRIHVYTLAQVEEIKGEEGNFEVKVKVNPRYVTAACTACGKCVEVCPAERPNEFNYNLDKTKAIYLPHIFAFPYKYVIDMQACQGTSCSKCVEVCPVKAIDLNMQPETLTLQVGAVIWATGWDPYDITKLEKYGAGRYPNVITNVMMERLASKDGPTGGQILRPSDGKPAKKIAFVQCAGSRDENHLPYCSTVCCLASLKQALYVKERDPEAQVYFFFIDIRALGRYEDFFNRAKNEAKITFIKGKVGEIIEDPATKDLTLKVEDQNEGKLMSETFDLVVLATGMMPTTKINPPPARVALDKDGFILNETPGIYGAGCVTRPVEVAAAVQEATAAALRALQSIRGR</sequence>
<evidence type="ECO:0000256" key="4">
    <source>
        <dbReference type="ARBA" id="ARBA00022723"/>
    </source>
</evidence>
<dbReference type="STRING" id="429009.Adeg_1079"/>
<keyword evidence="8" id="KW-0411">Iron-sulfur</keyword>